<dbReference type="RefSeq" id="WP_380773840.1">
    <property type="nucleotide sequence ID" value="NZ_JBHUEO010000026.1"/>
</dbReference>
<feature type="transmembrane region" description="Helical" evidence="1">
    <location>
        <begin position="131"/>
        <end position="155"/>
    </location>
</feature>
<sequence length="205" mass="23518">MSGFLFIFVMWGIWIISFFLLDKNNPFRYPAAILSLMAVILHSVSFTLFGFHFSAASILLLLSAYRFIVHESWFRKAYLLLCVLIITFGYAGFYLIELYDPVWVLIDRKVLLAAALIVTGWILLPGCLTCRYAAIVIGSLQGEVFLAIFLSKWKIPYIIGSMEYLDVYAVIVSALVLTFMGERLLWSMKLLIDMKTKEKKTMLHD</sequence>
<protein>
    <recommendedName>
        <fullName evidence="4">Integral membrane protein</fullName>
    </recommendedName>
</protein>
<dbReference type="EMBL" id="JBHUEO010000026">
    <property type="protein sequence ID" value="MFD1707124.1"/>
    <property type="molecule type" value="Genomic_DNA"/>
</dbReference>
<keyword evidence="1" id="KW-0472">Membrane</keyword>
<name>A0ABW4KIF6_9BACI</name>
<evidence type="ECO:0000313" key="2">
    <source>
        <dbReference type="EMBL" id="MFD1707124.1"/>
    </source>
</evidence>
<dbReference type="Proteomes" id="UP001597301">
    <property type="component" value="Unassembled WGS sequence"/>
</dbReference>
<gene>
    <name evidence="2" type="ORF">ACFSCZ_10310</name>
</gene>
<feature type="transmembrane region" description="Helical" evidence="1">
    <location>
        <begin position="167"/>
        <end position="186"/>
    </location>
</feature>
<evidence type="ECO:0000256" key="1">
    <source>
        <dbReference type="SAM" id="Phobius"/>
    </source>
</evidence>
<feature type="transmembrane region" description="Helical" evidence="1">
    <location>
        <begin position="5"/>
        <end position="21"/>
    </location>
</feature>
<dbReference type="PIRSF" id="PIRSF036710">
    <property type="entry name" value="YphA_Bacsu"/>
    <property type="match status" value="1"/>
</dbReference>
<proteinExistence type="predicted"/>
<accession>A0ABW4KIF6</accession>
<keyword evidence="3" id="KW-1185">Reference proteome</keyword>
<evidence type="ECO:0008006" key="4">
    <source>
        <dbReference type="Google" id="ProtNLM"/>
    </source>
</evidence>
<comment type="caution">
    <text evidence="2">The sequence shown here is derived from an EMBL/GenBank/DDBJ whole genome shotgun (WGS) entry which is preliminary data.</text>
</comment>
<keyword evidence="1" id="KW-1133">Transmembrane helix</keyword>
<keyword evidence="1" id="KW-0812">Transmembrane</keyword>
<feature type="transmembrane region" description="Helical" evidence="1">
    <location>
        <begin position="77"/>
        <end position="96"/>
    </location>
</feature>
<evidence type="ECO:0000313" key="3">
    <source>
        <dbReference type="Proteomes" id="UP001597301"/>
    </source>
</evidence>
<feature type="transmembrane region" description="Helical" evidence="1">
    <location>
        <begin position="102"/>
        <end position="124"/>
    </location>
</feature>
<reference evidence="3" key="1">
    <citation type="journal article" date="2019" name="Int. J. Syst. Evol. Microbiol.">
        <title>The Global Catalogue of Microorganisms (GCM) 10K type strain sequencing project: providing services to taxonomists for standard genome sequencing and annotation.</title>
        <authorList>
            <consortium name="The Broad Institute Genomics Platform"/>
            <consortium name="The Broad Institute Genome Sequencing Center for Infectious Disease"/>
            <person name="Wu L."/>
            <person name="Ma J."/>
        </authorList>
    </citation>
    <scope>NUCLEOTIDE SEQUENCE [LARGE SCALE GENOMIC DNA]</scope>
    <source>
        <strain evidence="3">CGMCC 1.12295</strain>
    </source>
</reference>
<dbReference type="Pfam" id="PF24124">
    <property type="entry name" value="YphA"/>
    <property type="match status" value="1"/>
</dbReference>
<organism evidence="2 3">
    <name type="scientific">Siminovitchia sediminis</name>
    <dbReference type="NCBI Taxonomy" id="1274353"/>
    <lineage>
        <taxon>Bacteria</taxon>
        <taxon>Bacillati</taxon>
        <taxon>Bacillota</taxon>
        <taxon>Bacilli</taxon>
        <taxon>Bacillales</taxon>
        <taxon>Bacillaceae</taxon>
        <taxon>Siminovitchia</taxon>
    </lineage>
</organism>
<feature type="transmembrane region" description="Helical" evidence="1">
    <location>
        <begin position="33"/>
        <end position="65"/>
    </location>
</feature>
<dbReference type="InterPro" id="IPR014617">
    <property type="entry name" value="YphA_Bacsu"/>
</dbReference>